<dbReference type="HOGENOM" id="CLU_1748556_0_0_11"/>
<organism evidence="5 6">
    <name type="scientific">Streptomyces afghaniensis 772</name>
    <dbReference type="NCBI Taxonomy" id="1283301"/>
    <lineage>
        <taxon>Bacteria</taxon>
        <taxon>Bacillati</taxon>
        <taxon>Actinomycetota</taxon>
        <taxon>Actinomycetes</taxon>
        <taxon>Kitasatosporales</taxon>
        <taxon>Streptomycetaceae</taxon>
        <taxon>Streptomyces</taxon>
    </lineage>
</organism>
<evidence type="ECO:0000256" key="2">
    <source>
        <dbReference type="RuleBase" id="RU004168"/>
    </source>
</evidence>
<dbReference type="AlphaFoldDB" id="S4MC92"/>
<dbReference type="EMBL" id="AOPY01001520">
    <property type="protein sequence ID" value="EPJ37113.1"/>
    <property type="molecule type" value="Genomic_DNA"/>
</dbReference>
<dbReference type="PROSITE" id="PS51160">
    <property type="entry name" value="ACYLPHOSPHATASE_3"/>
    <property type="match status" value="1"/>
</dbReference>
<feature type="region of interest" description="Disordered" evidence="3">
    <location>
        <begin position="85"/>
        <end position="149"/>
    </location>
</feature>
<comment type="similarity">
    <text evidence="2">Belongs to the acylphosphatase family.</text>
</comment>
<dbReference type="PATRIC" id="fig|1283301.3.peg.5793"/>
<protein>
    <recommendedName>
        <fullName evidence="1">acylphosphatase</fullName>
        <ecNumber evidence="1">3.6.1.7</ecNumber>
    </recommendedName>
</protein>
<feature type="active site" evidence="1">
    <location>
        <position position="35"/>
    </location>
</feature>
<dbReference type="EC" id="3.6.1.7" evidence="1"/>
<dbReference type="InterPro" id="IPR051060">
    <property type="entry name" value="Carbamoyltrans_HypF-like"/>
</dbReference>
<feature type="domain" description="Acylphosphatase-like" evidence="4">
    <location>
        <begin position="2"/>
        <end position="89"/>
    </location>
</feature>
<dbReference type="PANTHER" id="PTHR42959">
    <property type="entry name" value="CARBAMOYLTRANSFERASE"/>
    <property type="match status" value="1"/>
</dbReference>
<keyword evidence="6" id="KW-1185">Reference proteome</keyword>
<comment type="catalytic activity">
    <reaction evidence="1">
        <text>an acyl phosphate + H2O = a carboxylate + phosphate + H(+)</text>
        <dbReference type="Rhea" id="RHEA:14965"/>
        <dbReference type="ChEBI" id="CHEBI:15377"/>
        <dbReference type="ChEBI" id="CHEBI:15378"/>
        <dbReference type="ChEBI" id="CHEBI:29067"/>
        <dbReference type="ChEBI" id="CHEBI:43474"/>
        <dbReference type="ChEBI" id="CHEBI:59918"/>
        <dbReference type="EC" id="3.6.1.7"/>
    </reaction>
</comment>
<dbReference type="Proteomes" id="UP000015001">
    <property type="component" value="Unassembled WGS sequence"/>
</dbReference>
<dbReference type="PANTHER" id="PTHR42959:SF1">
    <property type="entry name" value="CARBAMOYLTRANSFERASE HYPF"/>
    <property type="match status" value="1"/>
</dbReference>
<dbReference type="GO" id="GO:0008270">
    <property type="term" value="F:zinc ion binding"/>
    <property type="evidence" value="ECO:0007669"/>
    <property type="project" value="TreeGrafter"/>
</dbReference>
<keyword evidence="1" id="KW-0378">Hydrolase</keyword>
<dbReference type="Gene3D" id="3.30.70.100">
    <property type="match status" value="1"/>
</dbReference>
<dbReference type="InterPro" id="IPR036046">
    <property type="entry name" value="Acylphosphatase-like_dom_sf"/>
</dbReference>
<dbReference type="GO" id="GO:0051604">
    <property type="term" value="P:protein maturation"/>
    <property type="evidence" value="ECO:0007669"/>
    <property type="project" value="TreeGrafter"/>
</dbReference>
<keyword evidence="5" id="KW-0808">Transferase</keyword>
<evidence type="ECO:0000313" key="6">
    <source>
        <dbReference type="Proteomes" id="UP000015001"/>
    </source>
</evidence>
<feature type="compositionally biased region" description="Low complexity" evidence="3">
    <location>
        <begin position="123"/>
        <end position="140"/>
    </location>
</feature>
<evidence type="ECO:0000259" key="4">
    <source>
        <dbReference type="PROSITE" id="PS51160"/>
    </source>
</evidence>
<evidence type="ECO:0000313" key="5">
    <source>
        <dbReference type="EMBL" id="EPJ37113.1"/>
    </source>
</evidence>
<dbReference type="InterPro" id="IPR017968">
    <property type="entry name" value="Acylphosphatase_CS"/>
</dbReference>
<gene>
    <name evidence="5" type="ORF">STAFG_5828</name>
</gene>
<dbReference type="GO" id="GO:0003998">
    <property type="term" value="F:acylphosphatase activity"/>
    <property type="evidence" value="ECO:0007669"/>
    <property type="project" value="UniProtKB-EC"/>
</dbReference>
<evidence type="ECO:0000256" key="1">
    <source>
        <dbReference type="PROSITE-ProRule" id="PRU00520"/>
    </source>
</evidence>
<dbReference type="InterPro" id="IPR001792">
    <property type="entry name" value="Acylphosphatase-like_dom"/>
</dbReference>
<feature type="active site" evidence="1">
    <location>
        <position position="17"/>
    </location>
</feature>
<dbReference type="PROSITE" id="PS00150">
    <property type="entry name" value="ACYLPHOSPHATASE_1"/>
    <property type="match status" value="1"/>
</dbReference>
<name>S4MC92_9ACTN</name>
<dbReference type="GO" id="GO:0016743">
    <property type="term" value="F:carboxyl- or carbamoyltransferase activity"/>
    <property type="evidence" value="ECO:0007669"/>
    <property type="project" value="TreeGrafter"/>
</dbReference>
<sequence>MRRRVTVRGTVQGVGFRPFVHRLATGLSLTGFVSNTANGVLIEVEGPPDRVADFCDRLATEPPPLAAVTDAGVEDLPVSGADDSFAIRATDDSPGAPISRPTRRPARTVCGTWPIRPAAGTGTRSSPAPTAGPASPSPRACRTTGRSPP</sequence>
<dbReference type="SUPFAM" id="SSF54975">
    <property type="entry name" value="Acylphosphatase/BLUF domain-like"/>
    <property type="match status" value="1"/>
</dbReference>
<comment type="caution">
    <text evidence="5">The sequence shown here is derived from an EMBL/GenBank/DDBJ whole genome shotgun (WGS) entry which is preliminary data.</text>
</comment>
<reference evidence="5 6" key="1">
    <citation type="submission" date="2013-02" db="EMBL/GenBank/DDBJ databases">
        <title>Draft Genome Sequence of Streptomyces afghaniensis, Which Produces Compounds of the Julimycin B-Complex.</title>
        <authorList>
            <person name="Gruening B.A."/>
            <person name="Praeg A."/>
            <person name="Erxleben A."/>
            <person name="Guenther S."/>
            <person name="Fiedler H.-P."/>
            <person name="Goodfellow M."/>
            <person name="Mueller M."/>
        </authorList>
    </citation>
    <scope>NUCLEOTIDE SEQUENCE [LARGE SCALE GENOMIC DNA]</scope>
    <source>
        <strain evidence="5 6">772</strain>
    </source>
</reference>
<evidence type="ECO:0000256" key="3">
    <source>
        <dbReference type="SAM" id="MobiDB-lite"/>
    </source>
</evidence>
<proteinExistence type="inferred from homology"/>
<accession>S4MC92</accession>
<dbReference type="Pfam" id="PF00708">
    <property type="entry name" value="Acylphosphatase"/>
    <property type="match status" value="1"/>
</dbReference>